<protein>
    <recommendedName>
        <fullName evidence="3">PiggyBac transposable element-derived protein domain-containing protein</fullName>
    </recommendedName>
</protein>
<reference evidence="1 2" key="1">
    <citation type="submission" date="2018-03" db="EMBL/GenBank/DDBJ databases">
        <title>Genomes of Pezizomycetes fungi and the evolution of truffles.</title>
        <authorList>
            <person name="Murat C."/>
            <person name="Payen T."/>
            <person name="Noel B."/>
            <person name="Kuo A."/>
            <person name="Martin F.M."/>
        </authorList>
    </citation>
    <scope>NUCLEOTIDE SEQUENCE [LARGE SCALE GENOMIC DNA]</scope>
    <source>
        <strain evidence="1">091103-1</strain>
    </source>
</reference>
<evidence type="ECO:0000313" key="2">
    <source>
        <dbReference type="Proteomes" id="UP000246991"/>
    </source>
</evidence>
<accession>A0A317SY92</accession>
<organism evidence="1 2">
    <name type="scientific">Tuber magnatum</name>
    <name type="common">white Piedmont truffle</name>
    <dbReference type="NCBI Taxonomy" id="42249"/>
    <lineage>
        <taxon>Eukaryota</taxon>
        <taxon>Fungi</taxon>
        <taxon>Dikarya</taxon>
        <taxon>Ascomycota</taxon>
        <taxon>Pezizomycotina</taxon>
        <taxon>Pezizomycetes</taxon>
        <taxon>Pezizales</taxon>
        <taxon>Tuberaceae</taxon>
        <taxon>Tuber</taxon>
    </lineage>
</organism>
<name>A0A317SY92_9PEZI</name>
<feature type="non-terminal residue" evidence="1">
    <location>
        <position position="1"/>
    </location>
</feature>
<sequence>KVEPLNCILRDPCQKHEQPASNVIVHKRRIHFGGKSYYTYQMSSKPITKGSKVFVLCNTRYTYN</sequence>
<comment type="caution">
    <text evidence="1">The sequence shown here is derived from an EMBL/GenBank/DDBJ whole genome shotgun (WGS) entry which is preliminary data.</text>
</comment>
<proteinExistence type="predicted"/>
<evidence type="ECO:0008006" key="3">
    <source>
        <dbReference type="Google" id="ProtNLM"/>
    </source>
</evidence>
<dbReference type="EMBL" id="PYWC01000009">
    <property type="protein sequence ID" value="PWW79294.1"/>
    <property type="molecule type" value="Genomic_DNA"/>
</dbReference>
<gene>
    <name evidence="1" type="ORF">C7212DRAFT_154861</name>
</gene>
<dbReference type="Proteomes" id="UP000246991">
    <property type="component" value="Unassembled WGS sequence"/>
</dbReference>
<evidence type="ECO:0000313" key="1">
    <source>
        <dbReference type="EMBL" id="PWW79294.1"/>
    </source>
</evidence>
<keyword evidence="2" id="KW-1185">Reference proteome</keyword>
<dbReference type="AlphaFoldDB" id="A0A317SY92"/>